<evidence type="ECO:0000313" key="8">
    <source>
        <dbReference type="EMBL" id="EPQ58061.1"/>
    </source>
</evidence>
<keyword evidence="3 7" id="KW-0134">Cell wall</keyword>
<sequence length="111" mass="10926">MFSKLSLTVTSALAILAVATPTPNTAPAGQCTTGELQCCQSVQAATDPSLTNLLGSLGIIVGDITGLVGLSCSSINVIGVGSGNECTANPVCCTDNAWGGLISLGCAPIEL</sequence>
<comment type="subcellular location">
    <subcellularLocation>
        <location evidence="1 7">Secreted</location>
        <location evidence="1 7">Cell wall</location>
    </subcellularLocation>
</comment>
<dbReference type="GO" id="GO:0005199">
    <property type="term" value="F:structural constituent of cell wall"/>
    <property type="evidence" value="ECO:0007669"/>
    <property type="project" value="InterPro"/>
</dbReference>
<evidence type="ECO:0000256" key="3">
    <source>
        <dbReference type="ARBA" id="ARBA00022512"/>
    </source>
</evidence>
<feature type="chain" id="PRO_5013984501" description="Hydrophobin" evidence="7">
    <location>
        <begin position="20"/>
        <end position="111"/>
    </location>
</feature>
<dbReference type="OrthoDB" id="4225815at2759"/>
<evidence type="ECO:0000256" key="2">
    <source>
        <dbReference type="ARBA" id="ARBA00010446"/>
    </source>
</evidence>
<dbReference type="Pfam" id="PF01185">
    <property type="entry name" value="Hydrophobin"/>
    <property type="match status" value="1"/>
</dbReference>
<dbReference type="InterPro" id="IPR001338">
    <property type="entry name" value="Class_I_Hydrophobin"/>
</dbReference>
<dbReference type="STRING" id="670483.S7QE33"/>
<evidence type="ECO:0000256" key="7">
    <source>
        <dbReference type="RuleBase" id="RU365009"/>
    </source>
</evidence>
<keyword evidence="5 7" id="KW-0732">Signal</keyword>
<comment type="similarity">
    <text evidence="2 7">Belongs to the fungal hydrophobin family.</text>
</comment>
<evidence type="ECO:0000256" key="5">
    <source>
        <dbReference type="ARBA" id="ARBA00022729"/>
    </source>
</evidence>
<evidence type="ECO:0000256" key="1">
    <source>
        <dbReference type="ARBA" id="ARBA00004191"/>
    </source>
</evidence>
<dbReference type="EMBL" id="KB469298">
    <property type="protein sequence ID" value="EPQ58061.1"/>
    <property type="molecule type" value="Genomic_DNA"/>
</dbReference>
<gene>
    <name evidence="8" type="ORF">GLOTRDRAFT_126546</name>
</gene>
<keyword evidence="4 7" id="KW-0964">Secreted</keyword>
<name>S7QE33_GLOTA</name>
<dbReference type="CDD" id="cd23507">
    <property type="entry name" value="hydrophobin_I"/>
    <property type="match status" value="1"/>
</dbReference>
<dbReference type="GeneID" id="19301406"/>
<dbReference type="InterPro" id="IPR019778">
    <property type="entry name" value="Class_I_Hydrophobin_CS"/>
</dbReference>
<dbReference type="Proteomes" id="UP000030669">
    <property type="component" value="Unassembled WGS sequence"/>
</dbReference>
<evidence type="ECO:0000313" key="9">
    <source>
        <dbReference type="Proteomes" id="UP000030669"/>
    </source>
</evidence>
<organism evidence="8 9">
    <name type="scientific">Gloeophyllum trabeum (strain ATCC 11539 / FP-39264 / Madison 617)</name>
    <name type="common">Brown rot fungus</name>
    <dbReference type="NCBI Taxonomy" id="670483"/>
    <lineage>
        <taxon>Eukaryota</taxon>
        <taxon>Fungi</taxon>
        <taxon>Dikarya</taxon>
        <taxon>Basidiomycota</taxon>
        <taxon>Agaricomycotina</taxon>
        <taxon>Agaricomycetes</taxon>
        <taxon>Gloeophyllales</taxon>
        <taxon>Gloeophyllaceae</taxon>
        <taxon>Gloeophyllum</taxon>
    </lineage>
</organism>
<dbReference type="PROSITE" id="PS00956">
    <property type="entry name" value="HYDROPHOBIN"/>
    <property type="match status" value="1"/>
</dbReference>
<keyword evidence="6 7" id="KW-1015">Disulfide bond</keyword>
<dbReference type="SMART" id="SM00075">
    <property type="entry name" value="HYDRO"/>
    <property type="match status" value="1"/>
</dbReference>
<keyword evidence="9" id="KW-1185">Reference proteome</keyword>
<dbReference type="GO" id="GO:0009277">
    <property type="term" value="C:fungal-type cell wall"/>
    <property type="evidence" value="ECO:0007669"/>
    <property type="project" value="InterPro"/>
</dbReference>
<dbReference type="AlphaFoldDB" id="S7QE33"/>
<reference evidence="8 9" key="1">
    <citation type="journal article" date="2012" name="Science">
        <title>The Paleozoic origin of enzymatic lignin decomposition reconstructed from 31 fungal genomes.</title>
        <authorList>
            <person name="Floudas D."/>
            <person name="Binder M."/>
            <person name="Riley R."/>
            <person name="Barry K."/>
            <person name="Blanchette R.A."/>
            <person name="Henrissat B."/>
            <person name="Martinez A.T."/>
            <person name="Otillar R."/>
            <person name="Spatafora J.W."/>
            <person name="Yadav J.S."/>
            <person name="Aerts A."/>
            <person name="Benoit I."/>
            <person name="Boyd A."/>
            <person name="Carlson A."/>
            <person name="Copeland A."/>
            <person name="Coutinho P.M."/>
            <person name="de Vries R.P."/>
            <person name="Ferreira P."/>
            <person name="Findley K."/>
            <person name="Foster B."/>
            <person name="Gaskell J."/>
            <person name="Glotzer D."/>
            <person name="Gorecki P."/>
            <person name="Heitman J."/>
            <person name="Hesse C."/>
            <person name="Hori C."/>
            <person name="Igarashi K."/>
            <person name="Jurgens J.A."/>
            <person name="Kallen N."/>
            <person name="Kersten P."/>
            <person name="Kohler A."/>
            <person name="Kuees U."/>
            <person name="Kumar T.K.A."/>
            <person name="Kuo A."/>
            <person name="LaButti K."/>
            <person name="Larrondo L.F."/>
            <person name="Lindquist E."/>
            <person name="Ling A."/>
            <person name="Lombard V."/>
            <person name="Lucas S."/>
            <person name="Lundell T."/>
            <person name="Martin R."/>
            <person name="McLaughlin D.J."/>
            <person name="Morgenstern I."/>
            <person name="Morin E."/>
            <person name="Murat C."/>
            <person name="Nagy L.G."/>
            <person name="Nolan M."/>
            <person name="Ohm R.A."/>
            <person name="Patyshakuliyeva A."/>
            <person name="Rokas A."/>
            <person name="Ruiz-Duenas F.J."/>
            <person name="Sabat G."/>
            <person name="Salamov A."/>
            <person name="Samejima M."/>
            <person name="Schmutz J."/>
            <person name="Slot J.C."/>
            <person name="St John F."/>
            <person name="Stenlid J."/>
            <person name="Sun H."/>
            <person name="Sun S."/>
            <person name="Syed K."/>
            <person name="Tsang A."/>
            <person name="Wiebenga A."/>
            <person name="Young D."/>
            <person name="Pisabarro A."/>
            <person name="Eastwood D.C."/>
            <person name="Martin F."/>
            <person name="Cullen D."/>
            <person name="Grigoriev I.V."/>
            <person name="Hibbett D.S."/>
        </authorList>
    </citation>
    <scope>NUCLEOTIDE SEQUENCE [LARGE SCALE GENOMIC DNA]</scope>
    <source>
        <strain evidence="8 9">ATCC 11539</strain>
    </source>
</reference>
<dbReference type="eggNOG" id="ENOG502SSUJ">
    <property type="taxonomic scope" value="Eukaryota"/>
</dbReference>
<dbReference type="HOGENOM" id="CLU_105134_2_0_1"/>
<evidence type="ECO:0000256" key="4">
    <source>
        <dbReference type="ARBA" id="ARBA00022525"/>
    </source>
</evidence>
<dbReference type="RefSeq" id="XP_007863345.1">
    <property type="nucleotide sequence ID" value="XM_007865154.1"/>
</dbReference>
<feature type="signal peptide" evidence="7">
    <location>
        <begin position="1"/>
        <end position="19"/>
    </location>
</feature>
<protein>
    <recommendedName>
        <fullName evidence="7">Hydrophobin</fullName>
    </recommendedName>
</protein>
<proteinExistence type="inferred from homology"/>
<dbReference type="KEGG" id="gtr:GLOTRDRAFT_126546"/>
<evidence type="ECO:0000256" key="6">
    <source>
        <dbReference type="ARBA" id="ARBA00023157"/>
    </source>
</evidence>
<accession>S7QE33</accession>
<dbReference type="OMA" id="TAVCCED"/>